<dbReference type="HOGENOM" id="CLU_2801475_0_0_1"/>
<dbReference type="EMBL" id="GL348863">
    <property type="protein sequence ID" value="EFH38986.1"/>
    <property type="molecule type" value="Genomic_DNA"/>
</dbReference>
<proteinExistence type="predicted"/>
<reference evidence="2" key="1">
    <citation type="journal article" date="2011" name="Nat. Genet.">
        <title>The Arabidopsis lyrata genome sequence and the basis of rapid genome size change.</title>
        <authorList>
            <person name="Hu T.T."/>
            <person name="Pattyn P."/>
            <person name="Bakker E.G."/>
            <person name="Cao J."/>
            <person name="Cheng J.-F."/>
            <person name="Clark R.M."/>
            <person name="Fahlgren N."/>
            <person name="Fawcett J.A."/>
            <person name="Grimwood J."/>
            <person name="Gundlach H."/>
            <person name="Haberer G."/>
            <person name="Hollister J.D."/>
            <person name="Ossowski S."/>
            <person name="Ottilar R.P."/>
            <person name="Salamov A.A."/>
            <person name="Schneeberger K."/>
            <person name="Spannagl M."/>
            <person name="Wang X."/>
            <person name="Yang L."/>
            <person name="Nasrallah M.E."/>
            <person name="Bergelson J."/>
            <person name="Carrington J.C."/>
            <person name="Gaut B.S."/>
            <person name="Schmutz J."/>
            <person name="Mayer K.F.X."/>
            <person name="Van de Peer Y."/>
            <person name="Grigoriev I.V."/>
            <person name="Nordborg M."/>
            <person name="Weigel D."/>
            <person name="Guo Y.-L."/>
        </authorList>
    </citation>
    <scope>NUCLEOTIDE SEQUENCE [LARGE SCALE GENOMIC DNA]</scope>
    <source>
        <strain evidence="2">cv. MN47</strain>
    </source>
</reference>
<feature type="non-terminal residue" evidence="1">
    <location>
        <position position="1"/>
    </location>
</feature>
<dbReference type="Proteomes" id="UP000008694">
    <property type="component" value="Unassembled WGS sequence"/>
</dbReference>
<keyword evidence="2" id="KW-1185">Reference proteome</keyword>
<gene>
    <name evidence="1" type="ORF">ARALYDRAFT_655793</name>
</gene>
<name>D7MWU7_ARALL</name>
<dbReference type="AlphaFoldDB" id="D7MWU7"/>
<evidence type="ECO:0000313" key="1">
    <source>
        <dbReference type="EMBL" id="EFH38986.1"/>
    </source>
</evidence>
<dbReference type="Gramene" id="Al_scaffold_0210_2">
    <property type="protein sequence ID" value="Al_scaffold_0210_2"/>
    <property type="gene ID" value="Al_scaffold_0210_2"/>
</dbReference>
<protein>
    <submittedName>
        <fullName evidence="1">Predicted protein</fullName>
    </submittedName>
</protein>
<accession>D7MWU7</accession>
<sequence length="68" mass="7854">KEVIKITSRGMIPCDKYQPDDHEPGKSRDNTKFTFKLGQELINSPVISDRDKLISSDIHIPIFIGRWK</sequence>
<evidence type="ECO:0000313" key="2">
    <source>
        <dbReference type="Proteomes" id="UP000008694"/>
    </source>
</evidence>
<organism evidence="2">
    <name type="scientific">Arabidopsis lyrata subsp. lyrata</name>
    <name type="common">Lyre-leaved rock-cress</name>
    <dbReference type="NCBI Taxonomy" id="81972"/>
    <lineage>
        <taxon>Eukaryota</taxon>
        <taxon>Viridiplantae</taxon>
        <taxon>Streptophyta</taxon>
        <taxon>Embryophyta</taxon>
        <taxon>Tracheophyta</taxon>
        <taxon>Spermatophyta</taxon>
        <taxon>Magnoliopsida</taxon>
        <taxon>eudicotyledons</taxon>
        <taxon>Gunneridae</taxon>
        <taxon>Pentapetalae</taxon>
        <taxon>rosids</taxon>
        <taxon>malvids</taxon>
        <taxon>Brassicales</taxon>
        <taxon>Brassicaceae</taxon>
        <taxon>Camelineae</taxon>
        <taxon>Arabidopsis</taxon>
    </lineage>
</organism>